<evidence type="ECO:0000313" key="1">
    <source>
        <dbReference type="EMBL" id="AQS40215.1"/>
    </source>
</evidence>
<dbReference type="EMBL" id="CP014782">
    <property type="protein sequence ID" value="AQS40215.1"/>
    <property type="molecule type" value="Genomic_DNA"/>
</dbReference>
<dbReference type="STRING" id="225848.Sps_05146"/>
<dbReference type="KEGG" id="spsw:Sps_05146"/>
<sequence length="55" mass="6270">MPDSTELKIASRESVALDLAMDIAKKENLKQKPDEYRSKLLDLYKECLTATKGNR</sequence>
<dbReference type="RefSeq" id="WP_169915942.1">
    <property type="nucleotide sequence ID" value="NZ_CP014782.1"/>
</dbReference>
<dbReference type="AlphaFoldDB" id="A0A1S6HXD3"/>
<gene>
    <name evidence="1" type="ORF">Sps_05146</name>
</gene>
<accession>A0A1S6HXD3</accession>
<organism evidence="1 2">
    <name type="scientific">Shewanella psychrophila</name>
    <dbReference type="NCBI Taxonomy" id="225848"/>
    <lineage>
        <taxon>Bacteria</taxon>
        <taxon>Pseudomonadati</taxon>
        <taxon>Pseudomonadota</taxon>
        <taxon>Gammaproteobacteria</taxon>
        <taxon>Alteromonadales</taxon>
        <taxon>Shewanellaceae</taxon>
        <taxon>Shewanella</taxon>
    </lineage>
</organism>
<protein>
    <submittedName>
        <fullName evidence="1">Uncharacterized protein</fullName>
    </submittedName>
</protein>
<evidence type="ECO:0000313" key="2">
    <source>
        <dbReference type="Proteomes" id="UP000189545"/>
    </source>
</evidence>
<reference evidence="1 2" key="1">
    <citation type="submission" date="2016-03" db="EMBL/GenBank/DDBJ databases">
        <title>Complete genome sequence of Shewanella psychrophila WP2, a deep sea bacterium isolated from west Pacific sediment.</title>
        <authorList>
            <person name="Xu G."/>
            <person name="Jian H."/>
        </authorList>
    </citation>
    <scope>NUCLEOTIDE SEQUENCE [LARGE SCALE GENOMIC DNA]</scope>
    <source>
        <strain evidence="1 2">WP2</strain>
    </source>
</reference>
<name>A0A1S6HXD3_9GAMM</name>
<proteinExistence type="predicted"/>
<keyword evidence="2" id="KW-1185">Reference proteome</keyword>
<dbReference type="Proteomes" id="UP000189545">
    <property type="component" value="Chromosome"/>
</dbReference>